<dbReference type="InterPro" id="IPR000544">
    <property type="entry name" value="Octanoyltransferase"/>
</dbReference>
<evidence type="ECO:0000256" key="6">
    <source>
        <dbReference type="PIRNR" id="PIRNR016262"/>
    </source>
</evidence>
<dbReference type="CDD" id="cd16444">
    <property type="entry name" value="LipB"/>
    <property type="match status" value="1"/>
</dbReference>
<dbReference type="GO" id="GO:0009249">
    <property type="term" value="P:protein lipoylation"/>
    <property type="evidence" value="ECO:0007669"/>
    <property type="project" value="InterPro"/>
</dbReference>
<feature type="binding site" evidence="5 8">
    <location>
        <begin position="155"/>
        <end position="157"/>
    </location>
    <ligand>
        <name>substrate</name>
    </ligand>
</feature>
<sequence length="218" mass="23709">MPLTIEDWGRTAYEDAFARQLERVEQRLDGEIGDTLILTEHESVYTIGARHGAEKHLLLAPDALASRGIQLAKTNRGGDITWHGPGQIVGYPVISLARTRDLHAYLRKIEQLIINVLGSLGLAASRRDGLTGIWLDRRKIAAIGVAVKRWVTYHGFALNVNCDLGNFGGIVPCGITPAEGTVTSISAELGCEADLAEVKQLLAAEAQELFRANDQSED</sequence>
<dbReference type="Pfam" id="PF21948">
    <property type="entry name" value="LplA-B_cat"/>
    <property type="match status" value="1"/>
</dbReference>
<dbReference type="NCBIfam" id="NF010925">
    <property type="entry name" value="PRK14345.1"/>
    <property type="match status" value="1"/>
</dbReference>
<dbReference type="Gene3D" id="3.30.930.10">
    <property type="entry name" value="Bira Bifunctional Protein, Domain 2"/>
    <property type="match status" value="1"/>
</dbReference>
<dbReference type="PANTHER" id="PTHR10993:SF7">
    <property type="entry name" value="LIPOYLTRANSFERASE 2, MITOCHONDRIAL-RELATED"/>
    <property type="match status" value="1"/>
</dbReference>
<dbReference type="SUPFAM" id="SSF55681">
    <property type="entry name" value="Class II aaRS and biotin synthetases"/>
    <property type="match status" value="1"/>
</dbReference>
<dbReference type="InterPro" id="IPR045864">
    <property type="entry name" value="aa-tRNA-synth_II/BPL/LPL"/>
</dbReference>
<comment type="subcellular location">
    <subcellularLocation>
        <location evidence="5">Cytoplasm</location>
    </subcellularLocation>
</comment>
<comment type="similarity">
    <text evidence="5 6">Belongs to the LipB family.</text>
</comment>
<dbReference type="PIRSF" id="PIRSF016262">
    <property type="entry name" value="LPLase"/>
    <property type="match status" value="1"/>
</dbReference>
<dbReference type="PROSITE" id="PS51733">
    <property type="entry name" value="BPL_LPL_CATALYTIC"/>
    <property type="match status" value="1"/>
</dbReference>
<dbReference type="UniPathway" id="UPA00538">
    <property type="reaction ID" value="UER00592"/>
</dbReference>
<evidence type="ECO:0000256" key="7">
    <source>
        <dbReference type="PIRSR" id="PIRSR016262-1"/>
    </source>
</evidence>
<comment type="caution">
    <text evidence="11">The sequence shown here is derived from an EMBL/GenBank/DDBJ whole genome shotgun (WGS) entry which is preliminary data.</text>
</comment>
<evidence type="ECO:0000256" key="9">
    <source>
        <dbReference type="PIRSR" id="PIRSR016262-3"/>
    </source>
</evidence>
<dbReference type="PROSITE" id="PS01313">
    <property type="entry name" value="LIPB"/>
    <property type="match status" value="1"/>
</dbReference>
<accession>A0A842HCB7</accession>
<comment type="pathway">
    <text evidence="1 5 6">Protein modification; protein lipoylation via endogenous pathway; protein N(6)-(lipoyl)lysine from octanoyl-[acyl-carrier-protein]: step 1/2.</text>
</comment>
<dbReference type="PANTHER" id="PTHR10993">
    <property type="entry name" value="OCTANOYLTRANSFERASE"/>
    <property type="match status" value="1"/>
</dbReference>
<evidence type="ECO:0000259" key="10">
    <source>
        <dbReference type="PROSITE" id="PS51733"/>
    </source>
</evidence>
<gene>
    <name evidence="5 11" type="primary">lipB</name>
    <name evidence="11" type="ORF">H5P28_07280</name>
</gene>
<comment type="miscellaneous">
    <text evidence="5">In the reaction, the free carboxyl group of octanoic acid is attached via an amide linkage to the epsilon-amino group of a specific lysine residue of lipoyl domains of lipoate-dependent enzymes.</text>
</comment>
<name>A0A842HCB7_9BACT</name>
<evidence type="ECO:0000256" key="8">
    <source>
        <dbReference type="PIRSR" id="PIRSR016262-2"/>
    </source>
</evidence>
<dbReference type="EC" id="2.3.1.181" evidence="5 6"/>
<dbReference type="EMBL" id="JACHVB010000020">
    <property type="protein sequence ID" value="MBC2594062.1"/>
    <property type="molecule type" value="Genomic_DNA"/>
</dbReference>
<dbReference type="InterPro" id="IPR020605">
    <property type="entry name" value="Octanoyltransferase_CS"/>
</dbReference>
<comment type="catalytic activity">
    <reaction evidence="5 6">
        <text>octanoyl-[ACP] + L-lysyl-[protein] = N(6)-octanoyl-L-lysyl-[protein] + holo-[ACP] + H(+)</text>
        <dbReference type="Rhea" id="RHEA:17665"/>
        <dbReference type="Rhea" id="RHEA-COMP:9636"/>
        <dbReference type="Rhea" id="RHEA-COMP:9685"/>
        <dbReference type="Rhea" id="RHEA-COMP:9752"/>
        <dbReference type="Rhea" id="RHEA-COMP:9928"/>
        <dbReference type="ChEBI" id="CHEBI:15378"/>
        <dbReference type="ChEBI" id="CHEBI:29969"/>
        <dbReference type="ChEBI" id="CHEBI:64479"/>
        <dbReference type="ChEBI" id="CHEBI:78463"/>
        <dbReference type="ChEBI" id="CHEBI:78809"/>
        <dbReference type="EC" id="2.3.1.181"/>
    </reaction>
</comment>
<protein>
    <recommendedName>
        <fullName evidence="5 6">Octanoyltransferase</fullName>
        <ecNumber evidence="5 6">2.3.1.181</ecNumber>
    </recommendedName>
    <alternativeName>
        <fullName evidence="5">Lipoate-protein ligase B</fullName>
    </alternativeName>
    <alternativeName>
        <fullName evidence="5">Lipoyl/octanoyl transferase</fullName>
    </alternativeName>
    <alternativeName>
        <fullName evidence="5">Octanoyl-[acyl-carrier-protein]-protein N-octanoyltransferase</fullName>
    </alternativeName>
</protein>
<evidence type="ECO:0000256" key="2">
    <source>
        <dbReference type="ARBA" id="ARBA00022679"/>
    </source>
</evidence>
<reference evidence="11 12" key="1">
    <citation type="submission" date="2020-07" db="EMBL/GenBank/DDBJ databases">
        <authorList>
            <person name="Feng X."/>
        </authorList>
    </citation>
    <scope>NUCLEOTIDE SEQUENCE [LARGE SCALE GENOMIC DNA]</scope>
    <source>
        <strain evidence="11 12">JCM31066</strain>
    </source>
</reference>
<evidence type="ECO:0000256" key="3">
    <source>
        <dbReference type="ARBA" id="ARBA00023315"/>
    </source>
</evidence>
<keyword evidence="3 5" id="KW-0012">Acyltransferase</keyword>
<feature type="binding site" evidence="5 8">
    <location>
        <begin position="76"/>
        <end position="83"/>
    </location>
    <ligand>
        <name>substrate</name>
    </ligand>
</feature>
<keyword evidence="12" id="KW-1185">Reference proteome</keyword>
<proteinExistence type="inferred from homology"/>
<evidence type="ECO:0000256" key="5">
    <source>
        <dbReference type="HAMAP-Rule" id="MF_00013"/>
    </source>
</evidence>
<dbReference type="RefSeq" id="WP_185675044.1">
    <property type="nucleotide sequence ID" value="NZ_JACHVB010000020.1"/>
</dbReference>
<dbReference type="NCBIfam" id="TIGR00214">
    <property type="entry name" value="lipB"/>
    <property type="match status" value="1"/>
</dbReference>
<evidence type="ECO:0000256" key="1">
    <source>
        <dbReference type="ARBA" id="ARBA00004821"/>
    </source>
</evidence>
<dbReference type="AlphaFoldDB" id="A0A842HCB7"/>
<evidence type="ECO:0000313" key="11">
    <source>
        <dbReference type="EMBL" id="MBC2594062.1"/>
    </source>
</evidence>
<dbReference type="GO" id="GO:0033819">
    <property type="term" value="F:lipoyl(octanoyl) transferase activity"/>
    <property type="evidence" value="ECO:0007669"/>
    <property type="project" value="UniProtKB-EC"/>
</dbReference>
<dbReference type="Proteomes" id="UP000546464">
    <property type="component" value="Unassembled WGS sequence"/>
</dbReference>
<feature type="binding site" evidence="5 8">
    <location>
        <begin position="142"/>
        <end position="144"/>
    </location>
    <ligand>
        <name>substrate</name>
    </ligand>
</feature>
<keyword evidence="2 5" id="KW-0808">Transferase</keyword>
<evidence type="ECO:0000313" key="12">
    <source>
        <dbReference type="Proteomes" id="UP000546464"/>
    </source>
</evidence>
<evidence type="ECO:0000256" key="4">
    <source>
        <dbReference type="ARBA" id="ARBA00024732"/>
    </source>
</evidence>
<feature type="active site" description="Acyl-thioester intermediate" evidence="5 7">
    <location>
        <position position="173"/>
    </location>
</feature>
<organism evidence="11 12">
    <name type="scientific">Ruficoccus amylovorans</name>
    <dbReference type="NCBI Taxonomy" id="1804625"/>
    <lineage>
        <taxon>Bacteria</taxon>
        <taxon>Pseudomonadati</taxon>
        <taxon>Verrucomicrobiota</taxon>
        <taxon>Opitutia</taxon>
        <taxon>Puniceicoccales</taxon>
        <taxon>Cerasicoccaceae</taxon>
        <taxon>Ruficoccus</taxon>
    </lineage>
</organism>
<keyword evidence="5" id="KW-0963">Cytoplasm</keyword>
<dbReference type="InterPro" id="IPR004143">
    <property type="entry name" value="BPL_LPL_catalytic"/>
</dbReference>
<feature type="site" description="Lowers pKa of active site Cys" evidence="5 9">
    <location>
        <position position="139"/>
    </location>
</feature>
<dbReference type="HAMAP" id="MF_00013">
    <property type="entry name" value="LipB"/>
    <property type="match status" value="1"/>
</dbReference>
<comment type="function">
    <text evidence="4 5 6">Catalyzes the transfer of endogenously produced octanoic acid from octanoyl-acyl-carrier-protein onto the lipoyl domains of lipoate-dependent enzymes. Lipoyl-ACP can also act as a substrate although octanoyl-ACP is likely to be the physiological substrate.</text>
</comment>
<dbReference type="GO" id="GO:0005737">
    <property type="term" value="C:cytoplasm"/>
    <property type="evidence" value="ECO:0007669"/>
    <property type="project" value="UniProtKB-SubCell"/>
</dbReference>
<feature type="domain" description="BPL/LPL catalytic" evidence="10">
    <location>
        <begin position="30"/>
        <end position="214"/>
    </location>
</feature>